<dbReference type="PROSITE" id="PS50181">
    <property type="entry name" value="FBOX"/>
    <property type="match status" value="1"/>
</dbReference>
<organism evidence="5 6">
    <name type="scientific">Elasticomyces elasticus</name>
    <dbReference type="NCBI Taxonomy" id="574655"/>
    <lineage>
        <taxon>Eukaryota</taxon>
        <taxon>Fungi</taxon>
        <taxon>Dikarya</taxon>
        <taxon>Ascomycota</taxon>
        <taxon>Pezizomycotina</taxon>
        <taxon>Dothideomycetes</taxon>
        <taxon>Dothideomycetidae</taxon>
        <taxon>Mycosphaerellales</taxon>
        <taxon>Teratosphaeriaceae</taxon>
        <taxon>Elasticomyces</taxon>
    </lineage>
</organism>
<dbReference type="InterPro" id="IPR001810">
    <property type="entry name" value="F-box_dom"/>
</dbReference>
<evidence type="ECO:0000313" key="5">
    <source>
        <dbReference type="EMBL" id="KAK5690248.1"/>
    </source>
</evidence>
<gene>
    <name evidence="5" type="primary">TRX3</name>
    <name evidence="5" type="ORF">LTR97_012436</name>
</gene>
<name>A0AAN7VWZ7_9PEZI</name>
<dbReference type="CDD" id="cd02947">
    <property type="entry name" value="TRX_family"/>
    <property type="match status" value="1"/>
</dbReference>
<evidence type="ECO:0000259" key="4">
    <source>
        <dbReference type="PROSITE" id="PS51352"/>
    </source>
</evidence>
<dbReference type="CDD" id="cd09917">
    <property type="entry name" value="F-box_SF"/>
    <property type="match status" value="1"/>
</dbReference>
<sequence length="397" mass="43862">MADPLHHPTSLSALEKIFANNTYVAIDFSAAWCGPCKTISPIFVQLAKKHGVEGTLAFAKIDVDEAKDVAQKYQISAMPTFMFFKEGKQVAVNGNTMIRGADVKSLTAASEKLGGLAQKKKAGAEMAHPCLPSNSLPLLPPELVELVANWLSPEDLLALYATCRETHHKLQRMVSDVHFSKKTVLLSSPDSMQMLRDLSKVYGARLKKINIHLAMIKCYFHVKYFHLTRGEEEMYLRLSWTAPEWAAALAEVLRNVDRAQSGVSLSLVHSLASQYSGKTPTTAIGSKKSIKCRHFGPAGGNPTHWSEFPERDRAALMHAIEDGGRQILRVGFEGVHYRRARMGQPHTCREGQPSADRKPTKLLEIRLLECPMAVIADIVRGLGVRPLLEDISNSSGR</sequence>
<proteinExistence type="inferred from homology"/>
<dbReference type="Gene3D" id="3.40.30.10">
    <property type="entry name" value="Glutaredoxin"/>
    <property type="match status" value="1"/>
</dbReference>
<comment type="caution">
    <text evidence="5">The sequence shown here is derived from an EMBL/GenBank/DDBJ whole genome shotgun (WGS) entry which is preliminary data.</text>
</comment>
<dbReference type="InterPro" id="IPR013766">
    <property type="entry name" value="Thioredoxin_domain"/>
</dbReference>
<dbReference type="SUPFAM" id="SSF52833">
    <property type="entry name" value="Thioredoxin-like"/>
    <property type="match status" value="1"/>
</dbReference>
<dbReference type="EMBL" id="JAVRQU010000026">
    <property type="protein sequence ID" value="KAK5690248.1"/>
    <property type="molecule type" value="Genomic_DNA"/>
</dbReference>
<reference evidence="5" key="1">
    <citation type="submission" date="2023-08" db="EMBL/GenBank/DDBJ databases">
        <title>Black Yeasts Isolated from many extreme environments.</title>
        <authorList>
            <person name="Coleine C."/>
            <person name="Stajich J.E."/>
            <person name="Selbmann L."/>
        </authorList>
    </citation>
    <scope>NUCLEOTIDE SEQUENCE</scope>
    <source>
        <strain evidence="5">CCFEE 5810</strain>
    </source>
</reference>
<keyword evidence="2" id="KW-1015">Disulfide bond</keyword>
<dbReference type="SUPFAM" id="SSF81383">
    <property type="entry name" value="F-box domain"/>
    <property type="match status" value="1"/>
</dbReference>
<feature type="domain" description="F-box" evidence="3">
    <location>
        <begin position="133"/>
        <end position="182"/>
    </location>
</feature>
<dbReference type="PANTHER" id="PTHR46115">
    <property type="entry name" value="THIOREDOXIN-LIKE PROTEIN 1"/>
    <property type="match status" value="1"/>
</dbReference>
<dbReference type="Proteomes" id="UP001310594">
    <property type="component" value="Unassembled WGS sequence"/>
</dbReference>
<evidence type="ECO:0000256" key="1">
    <source>
        <dbReference type="ARBA" id="ARBA00008987"/>
    </source>
</evidence>
<dbReference type="AlphaFoldDB" id="A0AAN7VWZ7"/>
<dbReference type="Pfam" id="PF00085">
    <property type="entry name" value="Thioredoxin"/>
    <property type="match status" value="1"/>
</dbReference>
<dbReference type="PRINTS" id="PR00421">
    <property type="entry name" value="THIOREDOXIN"/>
</dbReference>
<dbReference type="InterPro" id="IPR036047">
    <property type="entry name" value="F-box-like_dom_sf"/>
</dbReference>
<dbReference type="InterPro" id="IPR036249">
    <property type="entry name" value="Thioredoxin-like_sf"/>
</dbReference>
<dbReference type="PROSITE" id="PS51352">
    <property type="entry name" value="THIOREDOXIN_2"/>
    <property type="match status" value="1"/>
</dbReference>
<accession>A0AAN7VWZ7</accession>
<evidence type="ECO:0000256" key="2">
    <source>
        <dbReference type="ARBA" id="ARBA00023157"/>
    </source>
</evidence>
<evidence type="ECO:0000313" key="6">
    <source>
        <dbReference type="Proteomes" id="UP001310594"/>
    </source>
</evidence>
<comment type="similarity">
    <text evidence="1">Belongs to the thioredoxin family.</text>
</comment>
<protein>
    <submittedName>
        <fullName evidence="5">Mitochondrial thioredoxin</fullName>
    </submittedName>
</protein>
<evidence type="ECO:0000259" key="3">
    <source>
        <dbReference type="PROSITE" id="PS50181"/>
    </source>
</evidence>
<feature type="domain" description="Thioredoxin" evidence="4">
    <location>
        <begin position="1"/>
        <end position="115"/>
    </location>
</feature>